<evidence type="ECO:0000313" key="2">
    <source>
        <dbReference type="Proteomes" id="UP001368500"/>
    </source>
</evidence>
<proteinExistence type="predicted"/>
<organism evidence="1 2">
    <name type="scientific">Pseudaquabacterium rugosum</name>
    <dbReference type="NCBI Taxonomy" id="2984194"/>
    <lineage>
        <taxon>Bacteria</taxon>
        <taxon>Pseudomonadati</taxon>
        <taxon>Pseudomonadota</taxon>
        <taxon>Betaproteobacteria</taxon>
        <taxon>Burkholderiales</taxon>
        <taxon>Sphaerotilaceae</taxon>
        <taxon>Pseudaquabacterium</taxon>
    </lineage>
</organism>
<comment type="caution">
    <text evidence="1">The sequence shown here is derived from an EMBL/GenBank/DDBJ whole genome shotgun (WGS) entry which is preliminary data.</text>
</comment>
<name>A0ABU9BC82_9BURK</name>
<reference evidence="1 2" key="1">
    <citation type="submission" date="2024-04" db="EMBL/GenBank/DDBJ databases">
        <title>Novel species of the genus Ideonella isolated from streams.</title>
        <authorList>
            <person name="Lu H."/>
        </authorList>
    </citation>
    <scope>NUCLEOTIDE SEQUENCE [LARGE SCALE GENOMIC DNA]</scope>
    <source>
        <strain evidence="1 2">BYS139W</strain>
    </source>
</reference>
<protein>
    <submittedName>
        <fullName evidence="1">DUF1302 family protein</fullName>
    </submittedName>
</protein>
<dbReference type="RefSeq" id="WP_341375302.1">
    <property type="nucleotide sequence ID" value="NZ_JBBUTF010000015.1"/>
</dbReference>
<dbReference type="Pfam" id="PF06980">
    <property type="entry name" value="DUF1302"/>
    <property type="match status" value="1"/>
</dbReference>
<accession>A0ABU9BC82</accession>
<evidence type="ECO:0000313" key="1">
    <source>
        <dbReference type="EMBL" id="MEK8027518.1"/>
    </source>
</evidence>
<keyword evidence="2" id="KW-1185">Reference proteome</keyword>
<dbReference type="Proteomes" id="UP001368500">
    <property type="component" value="Unassembled WGS sequence"/>
</dbReference>
<sequence length="576" mass="61550">MTHPHMKARRPTGRTADHRIRPQPRTLAGHALAQAALCSLIVGASLPARAVRIDTEVPDLQLRWDNTIKLSGMARLDRRADGLSTTRFGATGISGPNNINQDDGDNNFGRGLVSSRLDLLSEADVGWRDVGARLSAAAWYDPVYRRRNDNTTTTSNQSPSDRFADETRRVMGGDAELLDAFVWGRTEIGGHRLSARAGRHTLLWGESLFFGANGVAGGMAPMDLVKLLSVPNSQFKETARPTGKLSAQLALSEDVSLGAFIGYEWEKTQLMPAGAYLSGSDSMGPGAERISAGATGTFSRRADQTPGDGGQYGLQLRWNAPDLDTQFGLYALRWHATTPSNIVTTMAGTPGALSADSYQWLYHRGIETLGFSAARTVGAWSLAAELSWRRNAPLASAGQTAIPAIGVGSGWNNDEATPYAVGETAHAQFSWIASLGPNAIAQESSFVGEIAFNTRLKTTRNAAMLNPNADRSATGVRMVWTPTYRQALPGLDLSPSVGAGWTWGKSSAVGPGFGVDRGGDLSLGLSATYLGGWTAALSYVRYLGPEGAVLDNANNAQFTQALKDRDFLSLSLRSSF</sequence>
<dbReference type="EMBL" id="JBBUTF010000015">
    <property type="protein sequence ID" value="MEK8027518.1"/>
    <property type="molecule type" value="Genomic_DNA"/>
</dbReference>
<dbReference type="InterPro" id="IPR010727">
    <property type="entry name" value="DUF1302"/>
</dbReference>
<gene>
    <name evidence="1" type="ORF">AACH11_16260</name>
</gene>